<sequence length="307" mass="31729">MSVEQVGPAQIAEALPPAAAVDALRQALVDGYDPATDAARQSMRMPHGEMLIMPSAVGDAAGIKVLTVAPADPGRTLPRIQGQYLLFDGTTLSPRMILDGEALTSLRTPAVSFAGVKDLLVGSAEPLEAVVFGTGPQGVAHAETLKDLLRGVREVSIAFVSRTRPEHLAPWLAAGSPQARAAVARAGLVVCATTSTEPLLGLSDVRSDAVVVAVGSHSPDARELASDLMGAAQVIVEDLSTALAECGDVVLAVEDGSLDPAGLITMRGLVRGEQTVDDHAPVVFKTSGMSWEDLILSRAIAEVIAPL</sequence>
<dbReference type="Gene3D" id="3.40.50.720">
    <property type="entry name" value="NAD(P)-binding Rossmann-like Domain"/>
    <property type="match status" value="1"/>
</dbReference>
<dbReference type="AlphaFoldDB" id="A0A5J5KWG2"/>
<dbReference type="InterPro" id="IPR023401">
    <property type="entry name" value="ODC_N"/>
</dbReference>
<dbReference type="Proteomes" id="UP000325957">
    <property type="component" value="Unassembled WGS sequence"/>
</dbReference>
<dbReference type="PANTHER" id="PTHR13812:SF19">
    <property type="entry name" value="KETIMINE REDUCTASE MU-CRYSTALLIN"/>
    <property type="match status" value="1"/>
</dbReference>
<proteinExistence type="predicted"/>
<dbReference type="InterPro" id="IPR003462">
    <property type="entry name" value="ODC_Mu_crystall"/>
</dbReference>
<accession>A0A5J5KWG2</accession>
<dbReference type="PANTHER" id="PTHR13812">
    <property type="entry name" value="KETIMINE REDUCTASE MU-CRYSTALLIN"/>
    <property type="match status" value="1"/>
</dbReference>
<comment type="caution">
    <text evidence="1">The sequence shown here is derived from an EMBL/GenBank/DDBJ whole genome shotgun (WGS) entry which is preliminary data.</text>
</comment>
<dbReference type="GO" id="GO:0005737">
    <property type="term" value="C:cytoplasm"/>
    <property type="evidence" value="ECO:0007669"/>
    <property type="project" value="TreeGrafter"/>
</dbReference>
<protein>
    <submittedName>
        <fullName evidence="1">Ornithine cyclodeaminase family protein</fullName>
    </submittedName>
</protein>
<keyword evidence="2" id="KW-1185">Reference proteome</keyword>
<dbReference type="EMBL" id="SZWF01000023">
    <property type="protein sequence ID" value="KAA9393235.1"/>
    <property type="molecule type" value="Genomic_DNA"/>
</dbReference>
<reference evidence="1 2" key="1">
    <citation type="submission" date="2019-05" db="EMBL/GenBank/DDBJ databases">
        <title>Kocuria coralli sp. nov., a novel actinobacterium isolated from coral reef seawater.</title>
        <authorList>
            <person name="Li J."/>
        </authorList>
    </citation>
    <scope>NUCLEOTIDE SEQUENCE [LARGE SCALE GENOMIC DNA]</scope>
    <source>
        <strain evidence="1 2">SCSIO 13007</strain>
    </source>
</reference>
<dbReference type="InterPro" id="IPR036291">
    <property type="entry name" value="NAD(P)-bd_dom_sf"/>
</dbReference>
<name>A0A5J5KWG2_9MICC</name>
<dbReference type="PIRSF" id="PIRSF001439">
    <property type="entry name" value="CryM"/>
    <property type="match status" value="1"/>
</dbReference>
<dbReference type="Gene3D" id="3.30.1780.10">
    <property type="entry name" value="ornithine cyclodeaminase, domain 1"/>
    <property type="match status" value="1"/>
</dbReference>
<dbReference type="RefSeq" id="WP_158034780.1">
    <property type="nucleotide sequence ID" value="NZ_ML708627.1"/>
</dbReference>
<organism evidence="1 2">
    <name type="scientific">Kocuria coralli</name>
    <dbReference type="NCBI Taxonomy" id="1461025"/>
    <lineage>
        <taxon>Bacteria</taxon>
        <taxon>Bacillati</taxon>
        <taxon>Actinomycetota</taxon>
        <taxon>Actinomycetes</taxon>
        <taxon>Micrococcales</taxon>
        <taxon>Micrococcaceae</taxon>
        <taxon>Kocuria</taxon>
    </lineage>
</organism>
<gene>
    <name evidence="1" type="ORF">FCK90_13215</name>
</gene>
<evidence type="ECO:0000313" key="1">
    <source>
        <dbReference type="EMBL" id="KAA9393235.1"/>
    </source>
</evidence>
<dbReference type="SUPFAM" id="SSF51735">
    <property type="entry name" value="NAD(P)-binding Rossmann-fold domains"/>
    <property type="match status" value="1"/>
</dbReference>
<dbReference type="OrthoDB" id="4311033at2"/>
<evidence type="ECO:0000313" key="2">
    <source>
        <dbReference type="Proteomes" id="UP000325957"/>
    </source>
</evidence>
<dbReference type="Pfam" id="PF02423">
    <property type="entry name" value="OCD_Mu_crystall"/>
    <property type="match status" value="1"/>
</dbReference>